<dbReference type="AlphaFoldDB" id="A0AAD4M5A5"/>
<gene>
    <name evidence="1" type="ORF">B0F90DRAFT_212179</name>
</gene>
<organism evidence="1 2">
    <name type="scientific">Multifurca ochricompacta</name>
    <dbReference type="NCBI Taxonomy" id="376703"/>
    <lineage>
        <taxon>Eukaryota</taxon>
        <taxon>Fungi</taxon>
        <taxon>Dikarya</taxon>
        <taxon>Basidiomycota</taxon>
        <taxon>Agaricomycotina</taxon>
        <taxon>Agaricomycetes</taxon>
        <taxon>Russulales</taxon>
        <taxon>Russulaceae</taxon>
        <taxon>Multifurca</taxon>
    </lineage>
</organism>
<keyword evidence="2" id="KW-1185">Reference proteome</keyword>
<proteinExistence type="predicted"/>
<accession>A0AAD4M5A5</accession>
<evidence type="ECO:0000313" key="1">
    <source>
        <dbReference type="EMBL" id="KAI0302384.1"/>
    </source>
</evidence>
<dbReference type="Proteomes" id="UP001203297">
    <property type="component" value="Unassembled WGS sequence"/>
</dbReference>
<comment type="caution">
    <text evidence="1">The sequence shown here is derived from an EMBL/GenBank/DDBJ whole genome shotgun (WGS) entry which is preliminary data.</text>
</comment>
<sequence>MLSLVPFPYAEVHDIKRQLAGSDPHPLSLDSNGKEMPIQKSTKLNTGAIMPLIGLGTWKAKSNSLSTPLRSFSGMATGTSVRLPGMVTKRGLD</sequence>
<evidence type="ECO:0000313" key="2">
    <source>
        <dbReference type="Proteomes" id="UP001203297"/>
    </source>
</evidence>
<dbReference type="EMBL" id="WTXG01000011">
    <property type="protein sequence ID" value="KAI0302384.1"/>
    <property type="molecule type" value="Genomic_DNA"/>
</dbReference>
<name>A0AAD4M5A5_9AGAM</name>
<reference evidence="1" key="1">
    <citation type="journal article" date="2022" name="New Phytol.">
        <title>Evolutionary transition to the ectomycorrhizal habit in the genomes of a hyperdiverse lineage of mushroom-forming fungi.</title>
        <authorList>
            <person name="Looney B."/>
            <person name="Miyauchi S."/>
            <person name="Morin E."/>
            <person name="Drula E."/>
            <person name="Courty P.E."/>
            <person name="Kohler A."/>
            <person name="Kuo A."/>
            <person name="LaButti K."/>
            <person name="Pangilinan J."/>
            <person name="Lipzen A."/>
            <person name="Riley R."/>
            <person name="Andreopoulos W."/>
            <person name="He G."/>
            <person name="Johnson J."/>
            <person name="Nolan M."/>
            <person name="Tritt A."/>
            <person name="Barry K.W."/>
            <person name="Grigoriev I.V."/>
            <person name="Nagy L.G."/>
            <person name="Hibbett D."/>
            <person name="Henrissat B."/>
            <person name="Matheny P.B."/>
            <person name="Labbe J."/>
            <person name="Martin F.M."/>
        </authorList>
    </citation>
    <scope>NUCLEOTIDE SEQUENCE</scope>
    <source>
        <strain evidence="1">BPL690</strain>
    </source>
</reference>
<protein>
    <submittedName>
        <fullName evidence="1">Uncharacterized protein</fullName>
    </submittedName>
</protein>